<evidence type="ECO:0000256" key="6">
    <source>
        <dbReference type="ARBA" id="ARBA00023316"/>
    </source>
</evidence>
<accession>A0A2H0CI79</accession>
<evidence type="ECO:0008006" key="10">
    <source>
        <dbReference type="Google" id="ProtNLM"/>
    </source>
</evidence>
<sequence length="279" mass="32151">MRETIKKNSKKVSYFMKLKYYIVALILLVGTLFGLVFYYELDPSLLAKISFYINLANPNVHIVKVHEGLRKEQVAEIMANKLGWDESEKDSFLNAHIALNSSNLEGRYFPKTYLIDKNDTPAEVSATMFEEFSKQTDKIRKSMSKEKINEDTAIKIASIIQREAGGKSDMKLISGIIWNRIFSGMKLQMDATLQYAKGSEEEGWWGRVRPEDKKIDSSYNTYMYEGFPPGAIANPGIDAITAAYNPQKTNCMFYLHDKNRKIHCAVTYEEHKKNIERYY</sequence>
<reference evidence="8 9" key="1">
    <citation type="submission" date="2017-09" db="EMBL/GenBank/DDBJ databases">
        <title>Depth-based differentiation of microbial function through sediment-hosted aquifers and enrichment of novel symbionts in the deep terrestrial subsurface.</title>
        <authorList>
            <person name="Probst A.J."/>
            <person name="Ladd B."/>
            <person name="Jarett J.K."/>
            <person name="Geller-Mcgrath D.E."/>
            <person name="Sieber C.M."/>
            <person name="Emerson J.B."/>
            <person name="Anantharaman K."/>
            <person name="Thomas B.C."/>
            <person name="Malmstrom R."/>
            <person name="Stieglmeier M."/>
            <person name="Klingl A."/>
            <person name="Woyke T."/>
            <person name="Ryan C.M."/>
            <person name="Banfield J.F."/>
        </authorList>
    </citation>
    <scope>NUCLEOTIDE SEQUENCE [LARGE SCALE GENOMIC DNA]</scope>
    <source>
        <strain evidence="8">CG22_combo_CG10-13_8_21_14_all_32_8</strain>
    </source>
</reference>
<evidence type="ECO:0000256" key="7">
    <source>
        <dbReference type="SAM" id="Phobius"/>
    </source>
</evidence>
<keyword evidence="6" id="KW-0961">Cell wall biogenesis/degradation</keyword>
<evidence type="ECO:0000256" key="1">
    <source>
        <dbReference type="ARBA" id="ARBA00022475"/>
    </source>
</evidence>
<dbReference type="GO" id="GO:0016829">
    <property type="term" value="F:lyase activity"/>
    <property type="evidence" value="ECO:0007669"/>
    <property type="project" value="UniProtKB-KW"/>
</dbReference>
<evidence type="ECO:0000256" key="5">
    <source>
        <dbReference type="ARBA" id="ARBA00023239"/>
    </source>
</evidence>
<evidence type="ECO:0000256" key="4">
    <source>
        <dbReference type="ARBA" id="ARBA00023136"/>
    </source>
</evidence>
<dbReference type="Proteomes" id="UP000229176">
    <property type="component" value="Unassembled WGS sequence"/>
</dbReference>
<evidence type="ECO:0000313" key="9">
    <source>
        <dbReference type="Proteomes" id="UP000229176"/>
    </source>
</evidence>
<dbReference type="EMBL" id="PCTI01000019">
    <property type="protein sequence ID" value="PIP69050.1"/>
    <property type="molecule type" value="Genomic_DNA"/>
</dbReference>
<dbReference type="AlphaFoldDB" id="A0A2H0CI79"/>
<protein>
    <recommendedName>
        <fullName evidence="10">Endolytic transglycosylase MltG</fullName>
    </recommendedName>
</protein>
<evidence type="ECO:0000313" key="8">
    <source>
        <dbReference type="EMBL" id="PIP69050.1"/>
    </source>
</evidence>
<comment type="caution">
    <text evidence="8">The sequence shown here is derived from an EMBL/GenBank/DDBJ whole genome shotgun (WGS) entry which is preliminary data.</text>
</comment>
<dbReference type="InterPro" id="IPR003770">
    <property type="entry name" value="MLTG-like"/>
</dbReference>
<name>A0A2H0CI79_9BACT</name>
<organism evidence="8 9">
    <name type="scientific">Candidatus Nomurabacteria bacterium CG22_combo_CG10-13_8_21_14_all_32_8</name>
    <dbReference type="NCBI Taxonomy" id="1974732"/>
    <lineage>
        <taxon>Bacteria</taxon>
        <taxon>Candidatus Nomuraibacteriota</taxon>
    </lineage>
</organism>
<dbReference type="Pfam" id="PF02618">
    <property type="entry name" value="YceG"/>
    <property type="match status" value="1"/>
</dbReference>
<keyword evidence="2 7" id="KW-0812">Transmembrane</keyword>
<keyword evidence="5" id="KW-0456">Lyase</keyword>
<gene>
    <name evidence="8" type="ORF">COW91_01495</name>
</gene>
<dbReference type="PANTHER" id="PTHR30518:SF2">
    <property type="entry name" value="ENDOLYTIC MUREIN TRANSGLYCOSYLASE"/>
    <property type="match status" value="1"/>
</dbReference>
<keyword evidence="4 7" id="KW-0472">Membrane</keyword>
<keyword evidence="1" id="KW-1003">Cell membrane</keyword>
<keyword evidence="3 7" id="KW-1133">Transmembrane helix</keyword>
<proteinExistence type="predicted"/>
<evidence type="ECO:0000256" key="2">
    <source>
        <dbReference type="ARBA" id="ARBA00022692"/>
    </source>
</evidence>
<dbReference type="GO" id="GO:0071555">
    <property type="term" value="P:cell wall organization"/>
    <property type="evidence" value="ECO:0007669"/>
    <property type="project" value="UniProtKB-KW"/>
</dbReference>
<evidence type="ECO:0000256" key="3">
    <source>
        <dbReference type="ARBA" id="ARBA00022989"/>
    </source>
</evidence>
<feature type="transmembrane region" description="Helical" evidence="7">
    <location>
        <begin position="20"/>
        <end position="39"/>
    </location>
</feature>
<dbReference type="NCBIfam" id="TIGR00247">
    <property type="entry name" value="endolytic transglycosylase MltG"/>
    <property type="match status" value="1"/>
</dbReference>
<dbReference type="PANTHER" id="PTHR30518">
    <property type="entry name" value="ENDOLYTIC MUREIN TRANSGLYCOSYLASE"/>
    <property type="match status" value="1"/>
</dbReference>